<organism evidence="2 3">
    <name type="scientific">candidate division TA06 bacterium B3_TA06</name>
    <dbReference type="NCBI Taxonomy" id="2012487"/>
    <lineage>
        <taxon>Bacteria</taxon>
        <taxon>Bacteria division TA06</taxon>
    </lineage>
</organism>
<name>A0A532V822_UNCT6</name>
<gene>
    <name evidence="2" type="ORF">CEE36_04675</name>
</gene>
<sequence length="157" mass="17607">MKRILAATLLAAVAFSLACAGKKKADTLTGEYFANKVEKTIEDSGPFDVETRLQRKGDAYNVKVDLVSVSRKDLDWNVLSPEEKFSYFIKACAFAVGLHAIKAPEDLVFADLLIRYEDEVWSLSVDFCSYIASANIKGTMTEEEIDTRLITERRQVK</sequence>
<comment type="caution">
    <text evidence="2">The sequence shown here is derived from an EMBL/GenBank/DDBJ whole genome shotgun (WGS) entry which is preliminary data.</text>
</comment>
<proteinExistence type="predicted"/>
<feature type="chain" id="PRO_5022149790" description="Lipoprotein" evidence="1">
    <location>
        <begin position="21"/>
        <end position="157"/>
    </location>
</feature>
<dbReference type="Proteomes" id="UP000317778">
    <property type="component" value="Unassembled WGS sequence"/>
</dbReference>
<protein>
    <recommendedName>
        <fullName evidence="4">Lipoprotein</fullName>
    </recommendedName>
</protein>
<evidence type="ECO:0000256" key="1">
    <source>
        <dbReference type="SAM" id="SignalP"/>
    </source>
</evidence>
<evidence type="ECO:0000313" key="2">
    <source>
        <dbReference type="EMBL" id="TKJ43329.1"/>
    </source>
</evidence>
<dbReference type="PROSITE" id="PS51257">
    <property type="entry name" value="PROKAR_LIPOPROTEIN"/>
    <property type="match status" value="1"/>
</dbReference>
<evidence type="ECO:0008006" key="4">
    <source>
        <dbReference type="Google" id="ProtNLM"/>
    </source>
</evidence>
<reference evidence="2 3" key="1">
    <citation type="submission" date="2017-06" db="EMBL/GenBank/DDBJ databases">
        <title>Novel microbial phyla capable of carbon fixation and sulfur reduction in deep-sea sediments.</title>
        <authorList>
            <person name="Huang J."/>
            <person name="Baker B."/>
            <person name="Wang Y."/>
        </authorList>
    </citation>
    <scope>NUCLEOTIDE SEQUENCE [LARGE SCALE GENOMIC DNA]</scope>
    <source>
        <strain evidence="2">B3_TA06</strain>
    </source>
</reference>
<accession>A0A532V822</accession>
<dbReference type="AlphaFoldDB" id="A0A532V822"/>
<keyword evidence="1" id="KW-0732">Signal</keyword>
<feature type="signal peptide" evidence="1">
    <location>
        <begin position="1"/>
        <end position="20"/>
    </location>
</feature>
<evidence type="ECO:0000313" key="3">
    <source>
        <dbReference type="Proteomes" id="UP000317778"/>
    </source>
</evidence>
<dbReference type="EMBL" id="NJBO01000005">
    <property type="protein sequence ID" value="TKJ43329.1"/>
    <property type="molecule type" value="Genomic_DNA"/>
</dbReference>